<geneLocation type="plasmid" evidence="3">
    <name>pC6.5b</name>
</geneLocation>
<gene>
    <name evidence="1" type="ORF">pC5.7b_257</name>
    <name evidence="2" type="ORF">pC5.8a_14</name>
    <name evidence="3" type="ORF">pC6.5b_256</name>
</gene>
<evidence type="ECO:0000313" key="1">
    <source>
        <dbReference type="EMBL" id="QCL09124.1"/>
    </source>
</evidence>
<geneLocation type="plasmid" evidence="1">
    <name>pC5.7b</name>
</geneLocation>
<dbReference type="EMBL" id="MK318987">
    <property type="protein sequence ID" value="QCL10151.1"/>
    <property type="molecule type" value="Genomic_DNA"/>
</dbReference>
<accession>A0A7S5DRR1</accession>
<dbReference type="EMBL" id="MK318971">
    <property type="protein sequence ID" value="QCL09506.1"/>
    <property type="molecule type" value="Genomic_DNA"/>
</dbReference>
<organism evidence="3">
    <name type="scientific">Rhizobium rhizogenes</name>
    <name type="common">Agrobacterium rhizogenes</name>
    <dbReference type="NCBI Taxonomy" id="359"/>
    <lineage>
        <taxon>Bacteria</taxon>
        <taxon>Pseudomonadati</taxon>
        <taxon>Pseudomonadota</taxon>
        <taxon>Alphaproteobacteria</taxon>
        <taxon>Hyphomicrobiales</taxon>
        <taxon>Rhizobiaceae</taxon>
        <taxon>Rhizobium/Agrobacterium group</taxon>
        <taxon>Rhizobium</taxon>
    </lineage>
</organism>
<keyword evidence="3" id="KW-0614">Plasmid</keyword>
<evidence type="ECO:0000313" key="3">
    <source>
        <dbReference type="EMBL" id="QCL10151.1"/>
    </source>
</evidence>
<geneLocation type="plasmid" evidence="2">
    <name>pColt5.8a</name>
</geneLocation>
<dbReference type="AlphaFoldDB" id="A0A7S5DRR1"/>
<reference evidence="3" key="1">
    <citation type="submission" date="2018-12" db="EMBL/GenBank/DDBJ databases">
        <title>Three Rhizobium rhizogenes strains isolated from the same crown gall tumor carry diverse plasmids.</title>
        <authorList>
            <person name="Pulawska J."/>
            <person name="Kuzmanovic N."/>
        </authorList>
    </citation>
    <scope>NUCLEOTIDE SEQUENCE</scope>
    <source>
        <strain evidence="1">C5.7</strain>
        <strain evidence="3">C6.5</strain>
        <strain evidence="2">Colt5.8</strain>
        <plasmid evidence="1">pC5.7b</plasmid>
        <plasmid evidence="3">pC6.5b</plasmid>
        <plasmid evidence="2">pColt5.8a</plasmid>
    </source>
</reference>
<dbReference type="EMBL" id="MK318968">
    <property type="protein sequence ID" value="QCL09124.1"/>
    <property type="molecule type" value="Genomic_DNA"/>
</dbReference>
<name>A0A7S5DRR1_RHIRH</name>
<protein>
    <submittedName>
        <fullName evidence="3">Uncharacterized protein</fullName>
    </submittedName>
</protein>
<proteinExistence type="predicted"/>
<evidence type="ECO:0000313" key="2">
    <source>
        <dbReference type="EMBL" id="QCL09506.1"/>
    </source>
</evidence>
<sequence>MKAQLRSEWQRRFVAHTLINRAPLTKTLGFKEYLNLR</sequence>